<feature type="transmembrane region" description="Helical" evidence="5">
    <location>
        <begin position="365"/>
        <end position="384"/>
    </location>
</feature>
<dbReference type="InterPro" id="IPR020846">
    <property type="entry name" value="MFS_dom"/>
</dbReference>
<feature type="transmembrane region" description="Helical" evidence="5">
    <location>
        <begin position="50"/>
        <end position="69"/>
    </location>
</feature>
<feature type="domain" description="Major facilitator superfamily (MFS) profile" evidence="6">
    <location>
        <begin position="212"/>
        <end position="400"/>
    </location>
</feature>
<keyword evidence="3 5" id="KW-1133">Transmembrane helix</keyword>
<dbReference type="PANTHER" id="PTHR23534:SF1">
    <property type="entry name" value="MAJOR FACILITATOR SUPERFAMILY PROTEIN"/>
    <property type="match status" value="1"/>
</dbReference>
<dbReference type="Pfam" id="PF07690">
    <property type="entry name" value="MFS_1"/>
    <property type="match status" value="1"/>
</dbReference>
<gene>
    <name evidence="7" type="ORF">ACFQZM_30730</name>
</gene>
<evidence type="ECO:0000313" key="7">
    <source>
        <dbReference type="EMBL" id="MFD0688901.1"/>
    </source>
</evidence>
<evidence type="ECO:0000256" key="1">
    <source>
        <dbReference type="ARBA" id="ARBA00004651"/>
    </source>
</evidence>
<name>A0ABW2XXB1_9ACTN</name>
<proteinExistence type="predicted"/>
<comment type="subcellular location">
    <subcellularLocation>
        <location evidence="1">Cell membrane</location>
        <topology evidence="1">Multi-pass membrane protein</topology>
    </subcellularLocation>
</comment>
<evidence type="ECO:0000259" key="6">
    <source>
        <dbReference type="PROSITE" id="PS50850"/>
    </source>
</evidence>
<feature type="transmembrane region" description="Helical" evidence="5">
    <location>
        <begin position="137"/>
        <end position="155"/>
    </location>
</feature>
<dbReference type="InterPro" id="IPR036259">
    <property type="entry name" value="MFS_trans_sf"/>
</dbReference>
<protein>
    <submittedName>
        <fullName evidence="7">MFS transporter</fullName>
    </submittedName>
</protein>
<comment type="caution">
    <text evidence="7">The sequence shown here is derived from an EMBL/GenBank/DDBJ whole genome shotgun (WGS) entry which is preliminary data.</text>
</comment>
<evidence type="ECO:0000256" key="2">
    <source>
        <dbReference type="ARBA" id="ARBA00022692"/>
    </source>
</evidence>
<accession>A0ABW2XXB1</accession>
<evidence type="ECO:0000256" key="5">
    <source>
        <dbReference type="SAM" id="Phobius"/>
    </source>
</evidence>
<dbReference type="RefSeq" id="WP_378324372.1">
    <property type="nucleotide sequence ID" value="NZ_JBHTGP010000015.1"/>
</dbReference>
<dbReference type="Proteomes" id="UP001597063">
    <property type="component" value="Unassembled WGS sequence"/>
</dbReference>
<keyword evidence="8" id="KW-1185">Reference proteome</keyword>
<dbReference type="SUPFAM" id="SSF103473">
    <property type="entry name" value="MFS general substrate transporter"/>
    <property type="match status" value="1"/>
</dbReference>
<dbReference type="PROSITE" id="PS50850">
    <property type="entry name" value="MFS"/>
    <property type="match status" value="1"/>
</dbReference>
<dbReference type="Gene3D" id="1.20.1250.20">
    <property type="entry name" value="MFS general substrate transporter like domains"/>
    <property type="match status" value="1"/>
</dbReference>
<organism evidence="7 8">
    <name type="scientific">Actinomadura fibrosa</name>
    <dbReference type="NCBI Taxonomy" id="111802"/>
    <lineage>
        <taxon>Bacteria</taxon>
        <taxon>Bacillati</taxon>
        <taxon>Actinomycetota</taxon>
        <taxon>Actinomycetes</taxon>
        <taxon>Streptosporangiales</taxon>
        <taxon>Thermomonosporaceae</taxon>
        <taxon>Actinomadura</taxon>
    </lineage>
</organism>
<feature type="transmembrane region" description="Helical" evidence="5">
    <location>
        <begin position="216"/>
        <end position="239"/>
    </location>
</feature>
<evidence type="ECO:0000256" key="3">
    <source>
        <dbReference type="ARBA" id="ARBA00022989"/>
    </source>
</evidence>
<dbReference type="PANTHER" id="PTHR23534">
    <property type="entry name" value="MFS PERMEASE"/>
    <property type="match status" value="1"/>
</dbReference>
<keyword evidence="4 5" id="KW-0472">Membrane</keyword>
<sequence>MDLTTHPGRRRPMAALCTGAALMNASMAVTSVAGALVAADRLGDGWGGVPGAAGIVGTGAGALALTRLAHRAGRRAALATGYAMAAAGACLAAAGAAAGDVPGLCAGMLLLGLGNAGAQLTRYAAADLRPPDRRGGAIGLVVGTAAVGAVGGPLLLDPSGALARTLGLTSLTGPFLLALAICTAAATAATGAPATRPARTTGPSLRALARDPVTRSALAVMVTAQVVMVAVMTAAPVAMHGHGHGLAAVGLTLSAHTSGMFVLSPVTGRLVDRLGARPVMLAGLLTLAASAALAATAPHAWTQAGALFLLGYGWNLCFVGGSALLARDLPADRRPDIEGAVDAAVWTIAAAASVLSTAVMAAGGYALLATLAAALPAAVVVRSAGERLRYAPGRGADGSS</sequence>
<feature type="transmembrane region" description="Helical" evidence="5">
    <location>
        <begin position="245"/>
        <end position="267"/>
    </location>
</feature>
<dbReference type="EMBL" id="JBHTGP010000015">
    <property type="protein sequence ID" value="MFD0688901.1"/>
    <property type="molecule type" value="Genomic_DNA"/>
</dbReference>
<keyword evidence="2 5" id="KW-0812">Transmembrane</keyword>
<evidence type="ECO:0000256" key="4">
    <source>
        <dbReference type="ARBA" id="ARBA00023136"/>
    </source>
</evidence>
<reference evidence="8" key="1">
    <citation type="journal article" date="2019" name="Int. J. Syst. Evol. Microbiol.">
        <title>The Global Catalogue of Microorganisms (GCM) 10K type strain sequencing project: providing services to taxonomists for standard genome sequencing and annotation.</title>
        <authorList>
            <consortium name="The Broad Institute Genomics Platform"/>
            <consortium name="The Broad Institute Genome Sequencing Center for Infectious Disease"/>
            <person name="Wu L."/>
            <person name="Ma J."/>
        </authorList>
    </citation>
    <scope>NUCLEOTIDE SEQUENCE [LARGE SCALE GENOMIC DNA]</scope>
    <source>
        <strain evidence="8">JCM 9371</strain>
    </source>
</reference>
<feature type="transmembrane region" description="Helical" evidence="5">
    <location>
        <begin position="76"/>
        <end position="95"/>
    </location>
</feature>
<feature type="transmembrane region" description="Helical" evidence="5">
    <location>
        <begin position="101"/>
        <end position="125"/>
    </location>
</feature>
<feature type="transmembrane region" description="Helical" evidence="5">
    <location>
        <begin position="175"/>
        <end position="195"/>
    </location>
</feature>
<feature type="transmembrane region" description="Helical" evidence="5">
    <location>
        <begin position="279"/>
        <end position="301"/>
    </location>
</feature>
<dbReference type="InterPro" id="IPR011701">
    <property type="entry name" value="MFS"/>
</dbReference>
<evidence type="ECO:0000313" key="8">
    <source>
        <dbReference type="Proteomes" id="UP001597063"/>
    </source>
</evidence>